<gene>
    <name evidence="1" type="ORF">LTS18_011785</name>
</gene>
<accession>A0ACC3DJH6</accession>
<evidence type="ECO:0000313" key="2">
    <source>
        <dbReference type="Proteomes" id="UP001186974"/>
    </source>
</evidence>
<name>A0ACC3DJH6_9PEZI</name>
<comment type="caution">
    <text evidence="1">The sequence shown here is derived from an EMBL/GenBank/DDBJ whole genome shotgun (WGS) entry which is preliminary data.</text>
</comment>
<protein>
    <submittedName>
        <fullName evidence="1">Uncharacterized protein</fullName>
    </submittedName>
</protein>
<keyword evidence="2" id="KW-1185">Reference proteome</keyword>
<sequence length="209" mass="21594">MGARGVSLLFGSGDGGVGGVQGGSCLSNTEPKDKFIPLFPSGCPYVTSVGGTVNFPENAIYFSGGGFSDYFPRPSYQASTVQVYLETLGSTYSTLFNKTGRAYPDIAAYASSFTIYVRGRVTLNGGTSAATPAAAGVFTLLNDALIAAGKPPMGFLNPWLYKNGDVFTDITSGNAPGCGTDGFEAIEGWDPVTGFGTPKFKALLKAVGL</sequence>
<reference evidence="1" key="1">
    <citation type="submission" date="2024-09" db="EMBL/GenBank/DDBJ databases">
        <title>Black Yeasts Isolated from many extreme environments.</title>
        <authorList>
            <person name="Coleine C."/>
            <person name="Stajich J.E."/>
            <person name="Selbmann L."/>
        </authorList>
    </citation>
    <scope>NUCLEOTIDE SEQUENCE</scope>
    <source>
        <strain evidence="1">CCFEE 5737</strain>
    </source>
</reference>
<dbReference type="EMBL" id="JAWDJW010003461">
    <property type="protein sequence ID" value="KAK3076864.1"/>
    <property type="molecule type" value="Genomic_DNA"/>
</dbReference>
<proteinExistence type="predicted"/>
<organism evidence="1 2">
    <name type="scientific">Coniosporium uncinatum</name>
    <dbReference type="NCBI Taxonomy" id="93489"/>
    <lineage>
        <taxon>Eukaryota</taxon>
        <taxon>Fungi</taxon>
        <taxon>Dikarya</taxon>
        <taxon>Ascomycota</taxon>
        <taxon>Pezizomycotina</taxon>
        <taxon>Dothideomycetes</taxon>
        <taxon>Dothideomycetes incertae sedis</taxon>
        <taxon>Coniosporium</taxon>
    </lineage>
</organism>
<dbReference type="Proteomes" id="UP001186974">
    <property type="component" value="Unassembled WGS sequence"/>
</dbReference>
<evidence type="ECO:0000313" key="1">
    <source>
        <dbReference type="EMBL" id="KAK3076864.1"/>
    </source>
</evidence>